<gene>
    <name evidence="1" type="ORF">MP1_gp0025</name>
</gene>
<sequence>MYYVYTEDVSESQFNFRAFKKYKLDDVVFVSDEGTGLIMDSGGQTHRVNFSLIKNSVKCSILNGFWKLTKDFYENEFVMFKEYNDKISDTTRFTPGKPYKVKSLTNGKYIIDDDLGDEAEFYAFWTIVNLIKR</sequence>
<organism evidence="1 2">
    <name type="scientific">Morganella phage vB_MmoM_MP1</name>
    <dbReference type="NCBI Taxonomy" id="1852628"/>
    <lineage>
        <taxon>Viruses</taxon>
        <taxon>Duplodnaviria</taxon>
        <taxon>Heunggongvirae</taxon>
        <taxon>Uroviricota</taxon>
        <taxon>Caudoviricetes</taxon>
        <taxon>Pantevenvirales</taxon>
        <taxon>Straboviridae</taxon>
        <taxon>Gualtarvirus</taxon>
        <taxon>Gualtarvirus mp1</taxon>
    </lineage>
</organism>
<protein>
    <submittedName>
        <fullName evidence="1">Uncharacterized protein</fullName>
    </submittedName>
</protein>
<evidence type="ECO:0000313" key="2">
    <source>
        <dbReference type="Proteomes" id="UP000203816"/>
    </source>
</evidence>
<dbReference type="RefSeq" id="YP_009279882.1">
    <property type="nucleotide sequence ID" value="NC_031020.1"/>
</dbReference>
<name>A0A192YAG7_9CAUD</name>
<reference evidence="1 2" key="1">
    <citation type="submission" date="2016-04" db="EMBL/GenBank/DDBJ databases">
        <title>Comparative genomics of Morganella phages MP1 and MP2 define new clades among the T4 and T7-like Viruses.</title>
        <authorList>
            <person name="Pinto G."/>
            <person name="Oliveira A."/>
            <person name="Malgorzata L."/>
            <person name="Kropinski A."/>
            <person name="Azeredo J."/>
        </authorList>
    </citation>
    <scope>NUCLEOTIDE SEQUENCE [LARGE SCALE GENOMIC DNA]</scope>
</reference>
<dbReference type="Proteomes" id="UP000203816">
    <property type="component" value="Segment"/>
</dbReference>
<proteinExistence type="predicted"/>
<evidence type="ECO:0000313" key="1">
    <source>
        <dbReference type="EMBL" id="ANM46532.1"/>
    </source>
</evidence>
<keyword evidence="2" id="KW-1185">Reference proteome</keyword>
<accession>A0A192YAG7</accession>
<dbReference type="EMBL" id="KX078569">
    <property type="protein sequence ID" value="ANM46532.1"/>
    <property type="molecule type" value="Genomic_DNA"/>
</dbReference>
<dbReference type="GeneID" id="29059279"/>
<dbReference type="KEGG" id="vg:29059279"/>